<keyword evidence="2" id="KW-0732">Signal</keyword>
<dbReference type="AlphaFoldDB" id="A0AAE1V908"/>
<comment type="caution">
    <text evidence="3">The sequence shown here is derived from an EMBL/GenBank/DDBJ whole genome shotgun (WGS) entry which is preliminary data.</text>
</comment>
<feature type="region of interest" description="Disordered" evidence="1">
    <location>
        <begin position="34"/>
        <end position="67"/>
    </location>
</feature>
<sequence length="67" mass="7482">MTVLPSRLAKRQSLSLLALGVLYIFIIASCQAANETSPGQRTKVNHRRTHFDSAQSDLSLNQDRKLN</sequence>
<evidence type="ECO:0000313" key="3">
    <source>
        <dbReference type="EMBL" id="KAK4351910.1"/>
    </source>
</evidence>
<protein>
    <recommendedName>
        <fullName evidence="5">Secreted protein</fullName>
    </recommendedName>
</protein>
<gene>
    <name evidence="3" type="ORF">RND71_027428</name>
</gene>
<reference evidence="3" key="1">
    <citation type="submission" date="2023-12" db="EMBL/GenBank/DDBJ databases">
        <title>Genome assembly of Anisodus tanguticus.</title>
        <authorList>
            <person name="Wang Y.-J."/>
        </authorList>
    </citation>
    <scope>NUCLEOTIDE SEQUENCE</scope>
    <source>
        <strain evidence="3">KB-2021</strain>
        <tissue evidence="3">Leaf</tissue>
    </source>
</reference>
<dbReference type="PROSITE" id="PS51257">
    <property type="entry name" value="PROKAR_LIPOPROTEIN"/>
    <property type="match status" value="1"/>
</dbReference>
<evidence type="ECO:0000313" key="4">
    <source>
        <dbReference type="Proteomes" id="UP001291623"/>
    </source>
</evidence>
<organism evidence="3 4">
    <name type="scientific">Anisodus tanguticus</name>
    <dbReference type="NCBI Taxonomy" id="243964"/>
    <lineage>
        <taxon>Eukaryota</taxon>
        <taxon>Viridiplantae</taxon>
        <taxon>Streptophyta</taxon>
        <taxon>Embryophyta</taxon>
        <taxon>Tracheophyta</taxon>
        <taxon>Spermatophyta</taxon>
        <taxon>Magnoliopsida</taxon>
        <taxon>eudicotyledons</taxon>
        <taxon>Gunneridae</taxon>
        <taxon>Pentapetalae</taxon>
        <taxon>asterids</taxon>
        <taxon>lamiids</taxon>
        <taxon>Solanales</taxon>
        <taxon>Solanaceae</taxon>
        <taxon>Solanoideae</taxon>
        <taxon>Hyoscyameae</taxon>
        <taxon>Anisodus</taxon>
    </lineage>
</organism>
<proteinExistence type="predicted"/>
<evidence type="ECO:0000256" key="1">
    <source>
        <dbReference type="SAM" id="MobiDB-lite"/>
    </source>
</evidence>
<dbReference type="EMBL" id="JAVYJV010000015">
    <property type="protein sequence ID" value="KAK4351910.1"/>
    <property type="molecule type" value="Genomic_DNA"/>
</dbReference>
<feature type="compositionally biased region" description="Polar residues" evidence="1">
    <location>
        <begin position="52"/>
        <end position="61"/>
    </location>
</feature>
<evidence type="ECO:0000256" key="2">
    <source>
        <dbReference type="SAM" id="SignalP"/>
    </source>
</evidence>
<evidence type="ECO:0008006" key="5">
    <source>
        <dbReference type="Google" id="ProtNLM"/>
    </source>
</evidence>
<name>A0AAE1V908_9SOLA</name>
<accession>A0AAE1V908</accession>
<feature type="signal peptide" evidence="2">
    <location>
        <begin position="1"/>
        <end position="32"/>
    </location>
</feature>
<feature type="chain" id="PRO_5041981580" description="Secreted protein" evidence="2">
    <location>
        <begin position="33"/>
        <end position="67"/>
    </location>
</feature>
<keyword evidence="4" id="KW-1185">Reference proteome</keyword>
<dbReference type="Proteomes" id="UP001291623">
    <property type="component" value="Unassembled WGS sequence"/>
</dbReference>